<dbReference type="AlphaFoldDB" id="A0A922AKE5"/>
<evidence type="ECO:0000313" key="2">
    <source>
        <dbReference type="Proteomes" id="UP000811246"/>
    </source>
</evidence>
<reference evidence="1" key="1">
    <citation type="submission" date="2021-01" db="EMBL/GenBank/DDBJ databases">
        <authorList>
            <person name="Lovell J.T."/>
            <person name="Bentley N."/>
            <person name="Bhattarai G."/>
            <person name="Jenkins J.W."/>
            <person name="Sreedasyam A."/>
            <person name="Alarcon Y."/>
            <person name="Bock C."/>
            <person name="Boston L."/>
            <person name="Carlson J."/>
            <person name="Cervantes K."/>
            <person name="Clermont K."/>
            <person name="Krom N."/>
            <person name="Kubenka K."/>
            <person name="Mamidi S."/>
            <person name="Mattison C."/>
            <person name="Monteros M."/>
            <person name="Pisani C."/>
            <person name="Plott C."/>
            <person name="Rajasekar S."/>
            <person name="Rhein H.S."/>
            <person name="Rohla C."/>
            <person name="Song M."/>
            <person name="Hilaire R.S."/>
            <person name="Shu S."/>
            <person name="Wells L."/>
            <person name="Wang X."/>
            <person name="Webber J."/>
            <person name="Heerema R.J."/>
            <person name="Klein P."/>
            <person name="Conner P."/>
            <person name="Grauke L."/>
            <person name="Grimwood J."/>
            <person name="Schmutz J."/>
            <person name="Randall J.J."/>
        </authorList>
    </citation>
    <scope>NUCLEOTIDE SEQUENCE</scope>
    <source>
        <tissue evidence="1">Leaf</tissue>
    </source>
</reference>
<gene>
    <name evidence="1" type="ORF">I3842_13G058000</name>
</gene>
<accession>A0A922AKE5</accession>
<comment type="caution">
    <text evidence="1">The sequence shown here is derived from an EMBL/GenBank/DDBJ whole genome shotgun (WGS) entry which is preliminary data.</text>
</comment>
<dbReference type="Proteomes" id="UP000811246">
    <property type="component" value="Chromosome 13"/>
</dbReference>
<evidence type="ECO:0000313" key="1">
    <source>
        <dbReference type="EMBL" id="KAG6680736.1"/>
    </source>
</evidence>
<sequence>MFQILVLLRLENQSANALCPETVEILDECFEAISSFAILMNLPTLLDLKWLSIVQSVARIGTSHGWDKYMNGNRKAGMSCSRMPRKPVLLFFFFCFEKCFHFIWIRTLCILIH</sequence>
<dbReference type="EMBL" id="CM031837">
    <property type="protein sequence ID" value="KAG6680736.1"/>
    <property type="molecule type" value="Genomic_DNA"/>
</dbReference>
<protein>
    <submittedName>
        <fullName evidence="1">Uncharacterized protein</fullName>
    </submittedName>
</protein>
<name>A0A922AKE5_CARIL</name>
<organism evidence="1 2">
    <name type="scientific">Carya illinoinensis</name>
    <name type="common">Pecan</name>
    <dbReference type="NCBI Taxonomy" id="32201"/>
    <lineage>
        <taxon>Eukaryota</taxon>
        <taxon>Viridiplantae</taxon>
        <taxon>Streptophyta</taxon>
        <taxon>Embryophyta</taxon>
        <taxon>Tracheophyta</taxon>
        <taxon>Spermatophyta</taxon>
        <taxon>Magnoliopsida</taxon>
        <taxon>eudicotyledons</taxon>
        <taxon>Gunneridae</taxon>
        <taxon>Pentapetalae</taxon>
        <taxon>rosids</taxon>
        <taxon>fabids</taxon>
        <taxon>Fagales</taxon>
        <taxon>Juglandaceae</taxon>
        <taxon>Carya</taxon>
    </lineage>
</organism>
<proteinExistence type="predicted"/>